<feature type="domain" description="SLH" evidence="3">
    <location>
        <begin position="149"/>
        <end position="217"/>
    </location>
</feature>
<keyword evidence="5" id="KW-1185">Reference proteome</keyword>
<evidence type="ECO:0000259" key="3">
    <source>
        <dbReference type="PROSITE" id="PS51272"/>
    </source>
</evidence>
<evidence type="ECO:0000313" key="4">
    <source>
        <dbReference type="EMBL" id="BDG59756.1"/>
    </source>
</evidence>
<name>A0AA35CLY7_9FIRM</name>
<feature type="domain" description="SLH" evidence="3">
    <location>
        <begin position="254"/>
        <end position="320"/>
    </location>
</feature>
<keyword evidence="1" id="KW-0677">Repeat</keyword>
<organism evidence="4 5">
    <name type="scientific">Caldinitratiruptor microaerophilus</name>
    <dbReference type="NCBI Taxonomy" id="671077"/>
    <lineage>
        <taxon>Bacteria</taxon>
        <taxon>Bacillati</taxon>
        <taxon>Bacillota</taxon>
        <taxon>Clostridia</taxon>
        <taxon>Eubacteriales</taxon>
        <taxon>Symbiobacteriaceae</taxon>
        <taxon>Caldinitratiruptor</taxon>
    </lineage>
</organism>
<gene>
    <name evidence="4" type="ORF">caldi_08460</name>
</gene>
<evidence type="ECO:0000256" key="1">
    <source>
        <dbReference type="ARBA" id="ARBA00022737"/>
    </source>
</evidence>
<protein>
    <recommendedName>
        <fullName evidence="3">SLH domain-containing protein</fullName>
    </recommendedName>
</protein>
<keyword evidence="2" id="KW-0732">Signal</keyword>
<dbReference type="Pfam" id="PF00395">
    <property type="entry name" value="SLH"/>
    <property type="match status" value="2"/>
</dbReference>
<reference evidence="4" key="1">
    <citation type="submission" date="2022-03" db="EMBL/GenBank/DDBJ databases">
        <title>Complete genome sequence of Caldinitratiruptor microaerophilus.</title>
        <authorList>
            <person name="Mukaiyama R."/>
            <person name="Nishiyama T."/>
            <person name="Ueda K."/>
        </authorList>
    </citation>
    <scope>NUCLEOTIDE SEQUENCE</scope>
    <source>
        <strain evidence="4">JCM 16183</strain>
    </source>
</reference>
<accession>A0AA35CLY7</accession>
<dbReference type="AlphaFoldDB" id="A0AA35CLY7"/>
<dbReference type="PROSITE" id="PS51272">
    <property type="entry name" value="SLH"/>
    <property type="match status" value="2"/>
</dbReference>
<dbReference type="EMBL" id="AP025628">
    <property type="protein sequence ID" value="BDG59756.1"/>
    <property type="molecule type" value="Genomic_DNA"/>
</dbReference>
<evidence type="ECO:0000313" key="5">
    <source>
        <dbReference type="Proteomes" id="UP001163687"/>
    </source>
</evidence>
<dbReference type="KEGG" id="cmic:caldi_08460"/>
<proteinExistence type="predicted"/>
<dbReference type="Proteomes" id="UP001163687">
    <property type="component" value="Chromosome"/>
</dbReference>
<sequence length="466" mass="51660">MHVNVRKLAVAIVLAAVVVSTASPALAFPATAFDDWATIELSHPWAHGYVALAAALEIMKGFDRGDVPIDPGNGQPPVLYRELYERYKDDPDPLNDVIRSMPPTYPGTDGLLAPREFAIKVPFTRAQAAAAVARVGFGVFGGTVPLRPGVPAFADVDDAAWYAPYVHTLQNEGIIDMAQHRQGEAYRFEPERPITRGELAAWIGAVLRRLDVTPEDLKNVQPMRWVNPQHAHRWVGKWDEIPWEWVEIPQPGDVPPTFMDLSMSYPGSENIRYAAQLGVVSGYDEGGSRVFRPAQPVTRLEAAKMLVVLANLLTDDPPTVEELVEISNKAAAIDGEIGDWVRPDTTYRQIYDRIRQSDLPKYVTWDGLFADGGAASGAWSGRKLPRPGGRQRIVAARPVFLGTRFAVLDAVEAVTNQLMPGTSYYGRMLFYVRDQEGWKESDMLGPGALPAWWTKDHCDEFGRCRE</sequence>
<dbReference type="InterPro" id="IPR001119">
    <property type="entry name" value="SLH_dom"/>
</dbReference>
<feature type="signal peptide" evidence="2">
    <location>
        <begin position="1"/>
        <end position="27"/>
    </location>
</feature>
<evidence type="ECO:0000256" key="2">
    <source>
        <dbReference type="SAM" id="SignalP"/>
    </source>
</evidence>
<feature type="chain" id="PRO_5041446258" description="SLH domain-containing protein" evidence="2">
    <location>
        <begin position="28"/>
        <end position="466"/>
    </location>
</feature>